<keyword evidence="10" id="KW-0739">Sodium transport</keyword>
<organism evidence="13 14">
    <name type="scientific">Cotesia glomerata</name>
    <name type="common">Lepidopteran parasitic wasp</name>
    <name type="synonym">Apanteles glomeratus</name>
    <dbReference type="NCBI Taxonomy" id="32391"/>
    <lineage>
        <taxon>Eukaryota</taxon>
        <taxon>Metazoa</taxon>
        <taxon>Ecdysozoa</taxon>
        <taxon>Arthropoda</taxon>
        <taxon>Hexapoda</taxon>
        <taxon>Insecta</taxon>
        <taxon>Pterygota</taxon>
        <taxon>Neoptera</taxon>
        <taxon>Endopterygota</taxon>
        <taxon>Hymenoptera</taxon>
        <taxon>Apocrita</taxon>
        <taxon>Ichneumonoidea</taxon>
        <taxon>Braconidae</taxon>
        <taxon>Microgastrinae</taxon>
        <taxon>Cotesia</taxon>
    </lineage>
</organism>
<keyword evidence="3" id="KW-0813">Transport</keyword>
<accession>A0AAV7J138</accession>
<evidence type="ECO:0000256" key="3">
    <source>
        <dbReference type="ARBA" id="ARBA00022448"/>
    </source>
</evidence>
<keyword evidence="6 12" id="KW-1133">Transmembrane helix</keyword>
<proteinExistence type="inferred from homology"/>
<evidence type="ECO:0000256" key="1">
    <source>
        <dbReference type="ARBA" id="ARBA00004651"/>
    </source>
</evidence>
<dbReference type="EMBL" id="JAHXZJ010000002">
    <property type="protein sequence ID" value="KAH0563604.1"/>
    <property type="molecule type" value="Genomic_DNA"/>
</dbReference>
<evidence type="ECO:0000256" key="4">
    <source>
        <dbReference type="ARBA" id="ARBA00022475"/>
    </source>
</evidence>
<feature type="non-terminal residue" evidence="13">
    <location>
        <position position="378"/>
    </location>
</feature>
<evidence type="ECO:0000256" key="7">
    <source>
        <dbReference type="ARBA" id="ARBA00023053"/>
    </source>
</evidence>
<dbReference type="InterPro" id="IPR051163">
    <property type="entry name" value="Sodium:Solute_Symporter_SSF"/>
</dbReference>
<evidence type="ECO:0000256" key="6">
    <source>
        <dbReference type="ARBA" id="ARBA00022989"/>
    </source>
</evidence>
<dbReference type="PANTHER" id="PTHR42985">
    <property type="entry name" value="SODIUM-COUPLED MONOCARBOXYLATE TRANSPORTER"/>
    <property type="match status" value="1"/>
</dbReference>
<keyword evidence="9 12" id="KW-0472">Membrane</keyword>
<protein>
    <recommendedName>
        <fullName evidence="15">Sodium-dependent multivitamin transporter</fullName>
    </recommendedName>
</protein>
<dbReference type="GO" id="GO:0005886">
    <property type="term" value="C:plasma membrane"/>
    <property type="evidence" value="ECO:0007669"/>
    <property type="project" value="UniProtKB-SubCell"/>
</dbReference>
<reference evidence="13 14" key="1">
    <citation type="journal article" date="2021" name="J. Hered.">
        <title>A chromosome-level genome assembly of the parasitoid wasp, Cotesia glomerata (Hymenoptera: Braconidae).</title>
        <authorList>
            <person name="Pinto B.J."/>
            <person name="Weis J.J."/>
            <person name="Gamble T."/>
            <person name="Ode P.J."/>
            <person name="Paul R."/>
            <person name="Zaspel J.M."/>
        </authorList>
    </citation>
    <scope>NUCLEOTIDE SEQUENCE [LARGE SCALE GENOMIC DNA]</scope>
    <source>
        <strain evidence="13">CgM1</strain>
    </source>
</reference>
<feature type="transmembrane region" description="Helical" evidence="12">
    <location>
        <begin position="276"/>
        <end position="296"/>
    </location>
</feature>
<dbReference type="PANTHER" id="PTHR42985:SF40">
    <property type="entry name" value="LD47995P-RELATED"/>
    <property type="match status" value="1"/>
</dbReference>
<evidence type="ECO:0000256" key="5">
    <source>
        <dbReference type="ARBA" id="ARBA00022692"/>
    </source>
</evidence>
<dbReference type="InterPro" id="IPR038377">
    <property type="entry name" value="Na/Glc_symporter_sf"/>
</dbReference>
<dbReference type="Proteomes" id="UP000826195">
    <property type="component" value="Unassembled WGS sequence"/>
</dbReference>
<comment type="similarity">
    <text evidence="2 11">Belongs to the sodium:solute symporter (SSF) (TC 2.A.21) family.</text>
</comment>
<feature type="transmembrane region" description="Helical" evidence="12">
    <location>
        <begin position="302"/>
        <end position="327"/>
    </location>
</feature>
<feature type="transmembrane region" description="Helical" evidence="12">
    <location>
        <begin position="21"/>
        <end position="42"/>
    </location>
</feature>
<dbReference type="InterPro" id="IPR001734">
    <property type="entry name" value="Na/solute_symporter"/>
</dbReference>
<comment type="caution">
    <text evidence="13">The sequence shown here is derived from an EMBL/GenBank/DDBJ whole genome shotgun (WGS) entry which is preliminary data.</text>
</comment>
<evidence type="ECO:0000256" key="11">
    <source>
        <dbReference type="RuleBase" id="RU362091"/>
    </source>
</evidence>
<keyword evidence="14" id="KW-1185">Reference proteome</keyword>
<dbReference type="Pfam" id="PF00474">
    <property type="entry name" value="SSF"/>
    <property type="match status" value="1"/>
</dbReference>
<evidence type="ECO:0000256" key="8">
    <source>
        <dbReference type="ARBA" id="ARBA00023065"/>
    </source>
</evidence>
<feature type="transmembrane region" description="Helical" evidence="12">
    <location>
        <begin position="229"/>
        <end position="255"/>
    </location>
</feature>
<keyword evidence="5 12" id="KW-0812">Transmembrane</keyword>
<evidence type="ECO:0000313" key="14">
    <source>
        <dbReference type="Proteomes" id="UP000826195"/>
    </source>
</evidence>
<evidence type="ECO:0008006" key="15">
    <source>
        <dbReference type="Google" id="ProtNLM"/>
    </source>
</evidence>
<name>A0AAV7J138_COTGL</name>
<keyword evidence="8" id="KW-0406">Ion transport</keyword>
<evidence type="ECO:0000256" key="2">
    <source>
        <dbReference type="ARBA" id="ARBA00006434"/>
    </source>
</evidence>
<keyword evidence="4" id="KW-1003">Cell membrane</keyword>
<feature type="transmembrane region" description="Helical" evidence="12">
    <location>
        <begin position="127"/>
        <end position="148"/>
    </location>
</feature>
<keyword evidence="7" id="KW-0915">Sodium</keyword>
<evidence type="ECO:0000313" key="13">
    <source>
        <dbReference type="EMBL" id="KAH0563604.1"/>
    </source>
</evidence>
<evidence type="ECO:0000256" key="10">
    <source>
        <dbReference type="ARBA" id="ARBA00023201"/>
    </source>
</evidence>
<gene>
    <name evidence="13" type="ORF">KQX54_002919</name>
</gene>
<dbReference type="GO" id="GO:0006814">
    <property type="term" value="P:sodium ion transport"/>
    <property type="evidence" value="ECO:0007669"/>
    <property type="project" value="UniProtKB-KW"/>
</dbReference>
<evidence type="ECO:0000256" key="12">
    <source>
        <dbReference type="SAM" id="Phobius"/>
    </source>
</evidence>
<evidence type="ECO:0000256" key="9">
    <source>
        <dbReference type="ARBA" id="ARBA00023136"/>
    </source>
</evidence>
<comment type="subcellular location">
    <subcellularLocation>
        <location evidence="1">Cell membrane</location>
        <topology evidence="1">Multi-pass membrane protein</topology>
    </subcellularLocation>
</comment>
<dbReference type="Gene3D" id="1.20.1730.10">
    <property type="entry name" value="Sodium/glucose cotransporter"/>
    <property type="match status" value="1"/>
</dbReference>
<feature type="transmembrane region" description="Helical" evidence="12">
    <location>
        <begin position="54"/>
        <end position="75"/>
    </location>
</feature>
<feature type="transmembrane region" description="Helical" evidence="12">
    <location>
        <begin position="334"/>
        <end position="351"/>
    </location>
</feature>
<dbReference type="NCBIfam" id="TIGR00813">
    <property type="entry name" value="sss"/>
    <property type="match status" value="1"/>
</dbReference>
<feature type="transmembrane region" description="Helical" evidence="12">
    <location>
        <begin position="82"/>
        <end position="107"/>
    </location>
</feature>
<dbReference type="PROSITE" id="PS50283">
    <property type="entry name" value="NA_SOLUT_SYMP_3"/>
    <property type="match status" value="1"/>
</dbReference>
<dbReference type="GO" id="GO:0015293">
    <property type="term" value="F:symporter activity"/>
    <property type="evidence" value="ECO:0007669"/>
    <property type="project" value="TreeGrafter"/>
</dbReference>
<dbReference type="AlphaFoldDB" id="A0AAV7J138"/>
<feature type="transmembrane region" description="Helical" evidence="12">
    <location>
        <begin position="169"/>
        <end position="194"/>
    </location>
</feature>
<sequence>MSVFEYLEKRFGVTSRLIASITNFIQINFYTGIVIYAPALALEATTGLNENMSIILIGLICTFYSSIGGIKAIIVTDLLQGALMFICVCCVISVGLSDIEGGVWSVFDTAHKGGRLNFFNFDFDPTIRHTWWTLTIGGAYFFLSLFACNQVQVQRMLTAKTIGDARKALWTNIPMTLAMALTISFSGLVLYAYYFNCDPVILGDIKSYDMLMPYFAKNRMTEIPALTGIFIAGVFSASLSTVSAMLNSLAAIALADYIKPLYQRFGYDFRDDKAAFYGKVLGFIIGFISIAIAFIASRLGALIQAVLAVNGAFGGPILGLFTLGMFIESANEPGAVIGTIISIAFNIWIAFSPKPRTLVLDMSIDGCSNSSHIVQKYI</sequence>